<dbReference type="EMBL" id="CP006254">
    <property type="protein sequence ID" value="AGT33338.1"/>
    <property type="molecule type" value="Genomic_DNA"/>
</dbReference>
<reference evidence="1 2" key="1">
    <citation type="journal article" date="2014" name="Genome Announc.">
        <title>Complete Genome Sequence of the Thermophilic Polychlorinated Biphenyl Degrader Geobacillus sp. Strain JF8 (NBRC 109937).</title>
        <authorList>
            <person name="Shintani M."/>
            <person name="Ohtsubo Y."/>
            <person name="Fukuda K."/>
            <person name="Hosoyama A."/>
            <person name="Ohji S."/>
            <person name="Yamazoe A."/>
            <person name="Fujita N."/>
            <person name="Nagata Y."/>
            <person name="Tsuda M."/>
            <person name="Hatta T."/>
            <person name="Kimbara K."/>
        </authorList>
    </citation>
    <scope>NUCLEOTIDE SEQUENCE [LARGE SCALE GENOMIC DNA]</scope>
    <source>
        <strain evidence="1 2">JF8</strain>
    </source>
</reference>
<dbReference type="Proteomes" id="UP000015500">
    <property type="component" value="Chromosome"/>
</dbReference>
<gene>
    <name evidence="1" type="ORF">M493_15610</name>
</gene>
<dbReference type="STRING" id="1921421.M493_15610"/>
<dbReference type="KEGG" id="gjf:M493_15610"/>
<sequence length="59" mass="6771">MPNEARQPSARLLKRCQFTQSALLWEIRDGMVDNTFLFSAGRKVFFLRSAALGGRKVKR</sequence>
<organism evidence="1 2">
    <name type="scientific">Geobacillus genomosp. 3</name>
    <dbReference type="NCBI Taxonomy" id="1921421"/>
    <lineage>
        <taxon>Bacteria</taxon>
        <taxon>Bacillati</taxon>
        <taxon>Bacillota</taxon>
        <taxon>Bacilli</taxon>
        <taxon>Bacillales</taxon>
        <taxon>Anoxybacillaceae</taxon>
        <taxon>Geobacillus</taxon>
    </lineage>
</organism>
<protein>
    <submittedName>
        <fullName evidence="1">Uncharacterized protein</fullName>
    </submittedName>
</protein>
<dbReference type="AlphaFoldDB" id="S5ZSB8"/>
<evidence type="ECO:0000313" key="1">
    <source>
        <dbReference type="EMBL" id="AGT33338.1"/>
    </source>
</evidence>
<name>S5ZSB8_GEOG3</name>
<keyword evidence="2" id="KW-1185">Reference proteome</keyword>
<dbReference type="HOGENOM" id="CLU_2953935_0_0_9"/>
<proteinExistence type="predicted"/>
<evidence type="ECO:0000313" key="2">
    <source>
        <dbReference type="Proteomes" id="UP000015500"/>
    </source>
</evidence>
<accession>S5ZSB8</accession>